<evidence type="ECO:0000259" key="2">
    <source>
        <dbReference type="Pfam" id="PF07811"/>
    </source>
</evidence>
<sequence>MLRIKNLKKPKEAGQAAVEFALALLIFLPILFAILDFGWISFQKGAFEYAYMHASWEVSAGALGDSDALEDDPSIATYGGPAVSGPLYDEMSKDSATIIATNLNISGASAKLYNKTETYSVPSSLGNSVPAISRTRYMDLSAELVYTIRPLTPIGSAIFGPSLTVYKELDRTRVVASQHRSE</sequence>
<accession>A0A1M5Z474</accession>
<keyword evidence="4" id="KW-1185">Reference proteome</keyword>
<keyword evidence="1" id="KW-0472">Membrane</keyword>
<protein>
    <submittedName>
        <fullName evidence="3">TadE-like protein</fullName>
    </submittedName>
</protein>
<feature type="transmembrane region" description="Helical" evidence="1">
    <location>
        <begin position="20"/>
        <end position="42"/>
    </location>
</feature>
<keyword evidence="1" id="KW-0812">Transmembrane</keyword>
<keyword evidence="1" id="KW-1133">Transmembrane helix</keyword>
<dbReference type="RefSeq" id="WP_073081049.1">
    <property type="nucleotide sequence ID" value="NZ_FQXV01000013.1"/>
</dbReference>
<dbReference type="OrthoDB" id="1646047at2"/>
<evidence type="ECO:0000313" key="4">
    <source>
        <dbReference type="Proteomes" id="UP000183995"/>
    </source>
</evidence>
<dbReference type="EMBL" id="FQXV01000013">
    <property type="protein sequence ID" value="SHI18918.1"/>
    <property type="molecule type" value="Genomic_DNA"/>
</dbReference>
<name>A0A1M5Z474_9FIRM</name>
<dbReference type="Pfam" id="PF07811">
    <property type="entry name" value="TadE"/>
    <property type="match status" value="1"/>
</dbReference>
<reference evidence="3 4" key="1">
    <citation type="submission" date="2016-11" db="EMBL/GenBank/DDBJ databases">
        <authorList>
            <person name="Jaros S."/>
            <person name="Januszkiewicz K."/>
            <person name="Wedrychowicz H."/>
        </authorList>
    </citation>
    <scope>NUCLEOTIDE SEQUENCE [LARGE SCALE GENOMIC DNA]</scope>
    <source>
        <strain evidence="3 4">DSM 10068</strain>
    </source>
</reference>
<evidence type="ECO:0000313" key="3">
    <source>
        <dbReference type="EMBL" id="SHI18918.1"/>
    </source>
</evidence>
<dbReference type="InterPro" id="IPR012495">
    <property type="entry name" value="TadE-like_dom"/>
</dbReference>
<proteinExistence type="predicted"/>
<dbReference type="AlphaFoldDB" id="A0A1M5Z474"/>
<gene>
    <name evidence="3" type="ORF">SAMN02745823_03184</name>
</gene>
<organism evidence="3 4">
    <name type="scientific">Sporobacter termitidis DSM 10068</name>
    <dbReference type="NCBI Taxonomy" id="1123282"/>
    <lineage>
        <taxon>Bacteria</taxon>
        <taxon>Bacillati</taxon>
        <taxon>Bacillota</taxon>
        <taxon>Clostridia</taxon>
        <taxon>Eubacteriales</taxon>
        <taxon>Oscillospiraceae</taxon>
        <taxon>Sporobacter</taxon>
    </lineage>
</organism>
<dbReference type="STRING" id="1123282.SAMN02745823_03184"/>
<evidence type="ECO:0000256" key="1">
    <source>
        <dbReference type="SAM" id="Phobius"/>
    </source>
</evidence>
<feature type="domain" description="TadE-like" evidence="2">
    <location>
        <begin position="14"/>
        <end position="50"/>
    </location>
</feature>
<dbReference type="Proteomes" id="UP000183995">
    <property type="component" value="Unassembled WGS sequence"/>
</dbReference>